<dbReference type="GO" id="GO:0003677">
    <property type="term" value="F:DNA binding"/>
    <property type="evidence" value="ECO:0007669"/>
    <property type="project" value="TreeGrafter"/>
</dbReference>
<evidence type="ECO:0000256" key="4">
    <source>
        <dbReference type="SAM" id="MobiDB-lite"/>
    </source>
</evidence>
<dbReference type="GeneID" id="7838712"/>
<dbReference type="GO" id="GO:0006351">
    <property type="term" value="P:DNA-templated transcription"/>
    <property type="evidence" value="ECO:0007669"/>
    <property type="project" value="InterPro"/>
</dbReference>
<comment type="subcellular location">
    <subcellularLocation>
        <location evidence="1">Nucleus</location>
    </subcellularLocation>
</comment>
<dbReference type="GO" id="GO:0051726">
    <property type="term" value="P:regulation of cell cycle"/>
    <property type="evidence" value="ECO:0007669"/>
    <property type="project" value="TreeGrafter"/>
</dbReference>
<dbReference type="EMBL" id="GG662637">
    <property type="protein sequence ID" value="EAR99720.3"/>
    <property type="molecule type" value="Genomic_DNA"/>
</dbReference>
<feature type="coiled-coil region" evidence="3">
    <location>
        <begin position="88"/>
        <end position="124"/>
    </location>
</feature>
<name>I7MKQ3_TETTS</name>
<feature type="region of interest" description="Disordered" evidence="4">
    <location>
        <begin position="142"/>
        <end position="187"/>
    </location>
</feature>
<dbReference type="Proteomes" id="UP000009168">
    <property type="component" value="Unassembled WGS sequence"/>
</dbReference>
<evidence type="ECO:0000256" key="1">
    <source>
        <dbReference type="ARBA" id="ARBA00004123"/>
    </source>
</evidence>
<protein>
    <submittedName>
        <fullName evidence="6">DIRP family protein</fullName>
    </submittedName>
</protein>
<dbReference type="GO" id="GO:0006357">
    <property type="term" value="P:regulation of transcription by RNA polymerase II"/>
    <property type="evidence" value="ECO:0007669"/>
    <property type="project" value="TreeGrafter"/>
</dbReference>
<evidence type="ECO:0000256" key="3">
    <source>
        <dbReference type="SAM" id="Coils"/>
    </source>
</evidence>
<feature type="compositionally biased region" description="Low complexity" evidence="4">
    <location>
        <begin position="733"/>
        <end position="779"/>
    </location>
</feature>
<accession>I7MKQ3</accession>
<keyword evidence="3" id="KW-0175">Coiled coil</keyword>
<feature type="region of interest" description="Disordered" evidence="4">
    <location>
        <begin position="732"/>
        <end position="786"/>
    </location>
</feature>
<dbReference type="OrthoDB" id="2339771at2759"/>
<keyword evidence="2" id="KW-0539">Nucleus</keyword>
<dbReference type="PANTHER" id="PTHR21689">
    <property type="entry name" value="LIN-9"/>
    <property type="match status" value="1"/>
</dbReference>
<keyword evidence="7" id="KW-1185">Reference proteome</keyword>
<proteinExistence type="predicted"/>
<dbReference type="PANTHER" id="PTHR21689:SF2">
    <property type="entry name" value="PROTEIN LIN-9 HOMOLOG"/>
    <property type="match status" value="1"/>
</dbReference>
<dbReference type="InterPro" id="IPR010561">
    <property type="entry name" value="LIN-9/ALY1"/>
</dbReference>
<sequence length="786" mass="91250">MTDYKKIIQDLDKTKKFDMGPRWKPEELDIFLKYYRESEFDKLDEMQQVLSQNGYERSKINLISVYLKNKNFLNFNKQVTGDMLAMIMADHYDNLEIQQQQLINQKEEAKKRQKQQLLQQQQQNVVPSLSSQIEALNNQQKSLNQANLPSSNEDINSKKAASTAINPPQSNRKKQKIQKGLNEQSENMNNGSMLQMMQLLNQGNNSQFNSQAQQVLGLNNGNNVSNSNITTFQHVNKRKSKMPKGRFLFDLPNDFEKRIAYIEEISKNCNGKNPKKQTKKLSSQEQINERSLQWIEHEFFYSTIDKPFFQFNEFKEMLAKVGLENIGKLTRAEWNIIRKAMGKPRRFSNEFVRGELKKLEIYRKIVREYLQTQQAHVLRSKIRESLSEEIMRIQPFKVGQIVMGIHPNCKHFHPGSVLTTNGDMVILKFLTNDLGVLKIPDTKLSIDYTANIQGNSDEFASQKGRVILDGQVDEGNYNKAFSNNASYQNQNEQKHSSQQTILQDLDYFSMAFLIKLLDRKTLLINELKEFNEFAIRKKNEPLDETFYQKYGWTGIQINLIDNALKHVIAKFRLRGLNHYSQQQIAENLNKILQVPLSYIERELEENPVDQGILNEIRNISNKNADEKIQQSVNSMITKGEQKLMKERGEVYRKQLEENYYSNGYGNLLNIVYNCLGILQTLKCTGDININQNQFLNSLAQSIYTENSEQFLEINDVIQDILQKYKDSKRENHSLLSNSNNNQEHIISSSQKQSLSKANNNNNSNNNNNNVNNHQEFNSNLSSNPPL</sequence>
<gene>
    <name evidence="6" type="ORF">TTHERM_00591560</name>
</gene>
<dbReference type="InParanoid" id="I7MKQ3"/>
<dbReference type="AlphaFoldDB" id="I7MKQ3"/>
<evidence type="ECO:0000313" key="6">
    <source>
        <dbReference type="EMBL" id="EAR99720.3"/>
    </source>
</evidence>
<dbReference type="STRING" id="312017.I7MKQ3"/>
<feature type="compositionally biased region" description="Polar residues" evidence="4">
    <location>
        <begin position="142"/>
        <end position="170"/>
    </location>
</feature>
<reference evidence="7" key="1">
    <citation type="journal article" date="2006" name="PLoS Biol.">
        <title>Macronuclear genome sequence of the ciliate Tetrahymena thermophila, a model eukaryote.</title>
        <authorList>
            <person name="Eisen J.A."/>
            <person name="Coyne R.S."/>
            <person name="Wu M."/>
            <person name="Wu D."/>
            <person name="Thiagarajan M."/>
            <person name="Wortman J.R."/>
            <person name="Badger J.H."/>
            <person name="Ren Q."/>
            <person name="Amedeo P."/>
            <person name="Jones K.M."/>
            <person name="Tallon L.J."/>
            <person name="Delcher A.L."/>
            <person name="Salzberg S.L."/>
            <person name="Silva J.C."/>
            <person name="Haas B.J."/>
            <person name="Majoros W.H."/>
            <person name="Farzad M."/>
            <person name="Carlton J.M."/>
            <person name="Smith R.K. Jr."/>
            <person name="Garg J."/>
            <person name="Pearlman R.E."/>
            <person name="Karrer K.M."/>
            <person name="Sun L."/>
            <person name="Manning G."/>
            <person name="Elde N.C."/>
            <person name="Turkewitz A.P."/>
            <person name="Asai D.J."/>
            <person name="Wilkes D.E."/>
            <person name="Wang Y."/>
            <person name="Cai H."/>
            <person name="Collins K."/>
            <person name="Stewart B.A."/>
            <person name="Lee S.R."/>
            <person name="Wilamowska K."/>
            <person name="Weinberg Z."/>
            <person name="Ruzzo W.L."/>
            <person name="Wloga D."/>
            <person name="Gaertig J."/>
            <person name="Frankel J."/>
            <person name="Tsao C.-C."/>
            <person name="Gorovsky M.A."/>
            <person name="Keeling P.J."/>
            <person name="Waller R.F."/>
            <person name="Patron N.J."/>
            <person name="Cherry J.M."/>
            <person name="Stover N.A."/>
            <person name="Krieger C.J."/>
            <person name="del Toro C."/>
            <person name="Ryder H.F."/>
            <person name="Williamson S.C."/>
            <person name="Barbeau R.A."/>
            <person name="Hamilton E.P."/>
            <person name="Orias E."/>
        </authorList>
    </citation>
    <scope>NUCLEOTIDE SEQUENCE [LARGE SCALE GENOMIC DNA]</scope>
    <source>
        <strain evidence="7">SB210</strain>
    </source>
</reference>
<dbReference type="RefSeq" id="XP_001019965.3">
    <property type="nucleotide sequence ID" value="XM_001019965.3"/>
</dbReference>
<feature type="domain" description="DIRP" evidence="5">
    <location>
        <begin position="300"/>
        <end position="408"/>
    </location>
</feature>
<dbReference type="Pfam" id="PF06584">
    <property type="entry name" value="DIRP"/>
    <property type="match status" value="1"/>
</dbReference>
<dbReference type="GO" id="GO:0017053">
    <property type="term" value="C:transcription repressor complex"/>
    <property type="evidence" value="ECO:0007669"/>
    <property type="project" value="InterPro"/>
</dbReference>
<evidence type="ECO:0000259" key="5">
    <source>
        <dbReference type="SMART" id="SM01135"/>
    </source>
</evidence>
<organism evidence="6 7">
    <name type="scientific">Tetrahymena thermophila (strain SB210)</name>
    <dbReference type="NCBI Taxonomy" id="312017"/>
    <lineage>
        <taxon>Eukaryota</taxon>
        <taxon>Sar</taxon>
        <taxon>Alveolata</taxon>
        <taxon>Ciliophora</taxon>
        <taxon>Intramacronucleata</taxon>
        <taxon>Oligohymenophorea</taxon>
        <taxon>Hymenostomatida</taxon>
        <taxon>Tetrahymenina</taxon>
        <taxon>Tetrahymenidae</taxon>
        <taxon>Tetrahymena</taxon>
    </lineage>
</organism>
<dbReference type="eggNOG" id="KOG1019">
    <property type="taxonomic scope" value="Eukaryota"/>
</dbReference>
<evidence type="ECO:0000313" key="7">
    <source>
        <dbReference type="Proteomes" id="UP000009168"/>
    </source>
</evidence>
<evidence type="ECO:0000256" key="2">
    <source>
        <dbReference type="ARBA" id="ARBA00023242"/>
    </source>
</evidence>
<dbReference type="SMART" id="SM01135">
    <property type="entry name" value="DIRP"/>
    <property type="match status" value="1"/>
</dbReference>
<dbReference type="GO" id="GO:0005654">
    <property type="term" value="C:nucleoplasm"/>
    <property type="evidence" value="ECO:0007669"/>
    <property type="project" value="TreeGrafter"/>
</dbReference>
<dbReference type="KEGG" id="tet:TTHERM_00591560"/>
<dbReference type="InterPro" id="IPR033471">
    <property type="entry name" value="DIRP"/>
</dbReference>